<dbReference type="Proteomes" id="UP000663891">
    <property type="component" value="Unassembled WGS sequence"/>
</dbReference>
<protein>
    <submittedName>
        <fullName evidence="1">Uncharacterized protein</fullName>
    </submittedName>
</protein>
<dbReference type="EMBL" id="CAJNON010000347">
    <property type="protein sequence ID" value="CAF1211316.1"/>
    <property type="molecule type" value="Genomic_DNA"/>
</dbReference>
<dbReference type="OrthoDB" id="9981098at2759"/>
<gene>
    <name evidence="2" type="ORF">OKA104_LOCUS24411</name>
    <name evidence="1" type="ORF">VCS650_LOCUS26199</name>
</gene>
<evidence type="ECO:0000313" key="2">
    <source>
        <dbReference type="EMBL" id="CAF3905208.1"/>
    </source>
</evidence>
<evidence type="ECO:0000313" key="1">
    <source>
        <dbReference type="EMBL" id="CAF1211316.1"/>
    </source>
</evidence>
<comment type="caution">
    <text evidence="1">The sequence shown here is derived from an EMBL/GenBank/DDBJ whole genome shotgun (WGS) entry which is preliminary data.</text>
</comment>
<dbReference type="EMBL" id="CAJOAY010001949">
    <property type="protein sequence ID" value="CAF3905208.1"/>
    <property type="molecule type" value="Genomic_DNA"/>
</dbReference>
<accession>A0A814X9Y7</accession>
<dbReference type="Proteomes" id="UP000663881">
    <property type="component" value="Unassembled WGS sequence"/>
</dbReference>
<name>A0A814X9Y7_9BILA</name>
<evidence type="ECO:0000313" key="3">
    <source>
        <dbReference type="Proteomes" id="UP000663891"/>
    </source>
</evidence>
<proteinExistence type="predicted"/>
<dbReference type="AlphaFoldDB" id="A0A814X9Y7"/>
<organism evidence="1 3">
    <name type="scientific">Adineta steineri</name>
    <dbReference type="NCBI Taxonomy" id="433720"/>
    <lineage>
        <taxon>Eukaryota</taxon>
        <taxon>Metazoa</taxon>
        <taxon>Spiralia</taxon>
        <taxon>Gnathifera</taxon>
        <taxon>Rotifera</taxon>
        <taxon>Eurotatoria</taxon>
        <taxon>Bdelloidea</taxon>
        <taxon>Adinetida</taxon>
        <taxon>Adinetidae</taxon>
        <taxon>Adineta</taxon>
    </lineage>
</organism>
<sequence length="155" mass="17477">MTTNSIKLDDASISYVTLSQAYTQVMLNDKEFQLKTFLWRDFMPTVVPNNYVEKSTIPGSHLIAKLRISTVDNSEFPADVKAYQVWIILNETQIWNTSNIEEQPRSSTNQVLTITIRNGPKWGPKVTVDVVVQLINTDGKTVLLQAKQQTIGCTS</sequence>
<reference evidence="1" key="1">
    <citation type="submission" date="2021-02" db="EMBL/GenBank/DDBJ databases">
        <authorList>
            <person name="Nowell W R."/>
        </authorList>
    </citation>
    <scope>NUCLEOTIDE SEQUENCE</scope>
</reference>